<dbReference type="RefSeq" id="WP_256709690.1">
    <property type="nucleotide sequence ID" value="NZ_CP101914.1"/>
</dbReference>
<organism evidence="1 2">
    <name type="scientific">Oceanobacillus jeddahense</name>
    <dbReference type="NCBI Taxonomy" id="1462527"/>
    <lineage>
        <taxon>Bacteria</taxon>
        <taxon>Bacillati</taxon>
        <taxon>Bacillota</taxon>
        <taxon>Bacilli</taxon>
        <taxon>Bacillales</taxon>
        <taxon>Bacillaceae</taxon>
        <taxon>Oceanobacillus</taxon>
    </lineage>
</organism>
<accession>A0ABY5JWN4</accession>
<keyword evidence="2" id="KW-1185">Reference proteome</keyword>
<proteinExistence type="predicted"/>
<gene>
    <name evidence="1" type="ORF">NP439_09200</name>
</gene>
<sequence>MIKEDNQKFLVYFTEGFNRWLDPIQAFFSEQEEDVFEWCFFKEGNMIDVINILPSRSKRKRIK</sequence>
<protein>
    <submittedName>
        <fullName evidence="1">Uncharacterized protein</fullName>
    </submittedName>
</protein>
<name>A0ABY5JWN4_9BACI</name>
<dbReference type="Proteomes" id="UP001059773">
    <property type="component" value="Chromosome"/>
</dbReference>
<evidence type="ECO:0000313" key="2">
    <source>
        <dbReference type="Proteomes" id="UP001059773"/>
    </source>
</evidence>
<reference evidence="1" key="1">
    <citation type="submission" date="2022-07" db="EMBL/GenBank/DDBJ databases">
        <title>FELIX.</title>
        <authorList>
            <person name="Wan K.H."/>
            <person name="Park S."/>
            <person name="Lawrence Q."/>
            <person name="Eichenberger J.P."/>
            <person name="Booth B.W."/>
            <person name="Piaggio A.J."/>
            <person name="Chandler J.C."/>
            <person name="Franklin A.B."/>
            <person name="Celniker S.E."/>
        </authorList>
    </citation>
    <scope>NUCLEOTIDE SEQUENCE</scope>
    <source>
        <strain evidence="1">QA-1986 374</strain>
    </source>
</reference>
<evidence type="ECO:0000313" key="1">
    <source>
        <dbReference type="EMBL" id="UUI04790.1"/>
    </source>
</evidence>
<dbReference type="EMBL" id="CP101914">
    <property type="protein sequence ID" value="UUI04790.1"/>
    <property type="molecule type" value="Genomic_DNA"/>
</dbReference>